<evidence type="ECO:0000313" key="2">
    <source>
        <dbReference type="Proteomes" id="UP000824496"/>
    </source>
</evidence>
<gene>
    <name evidence="1" type="ORF">MANAM107_04360</name>
</gene>
<evidence type="ECO:0000313" key="1">
    <source>
        <dbReference type="EMBL" id="BDA63602.1"/>
    </source>
</evidence>
<dbReference type="Proteomes" id="UP000824496">
    <property type="component" value="Chromosome"/>
</dbReference>
<sequence>MARASRVRRSEVCSPQPQECPEAFFSEMGMRSGDSLIGCSSGSDGFIIVGRAGVASLGGVPAAAAPTTLLPVDGG</sequence>
<reference evidence="1 2" key="1">
    <citation type="submission" date="2021-08" db="EMBL/GenBank/DDBJ databases">
        <title>Whole genome sequence of novel Actinomyces species strain MAS-1.</title>
        <authorList>
            <person name="Saito M."/>
            <person name="Kuwahara N."/>
            <person name="Takizawa T."/>
            <person name="Gotouda H."/>
            <person name="Ochiai T."/>
        </authorList>
    </citation>
    <scope>NUCLEOTIDE SEQUENCE [LARGE SCALE GENOMIC DNA]</scope>
    <source>
        <strain evidence="1 2">MAS-1</strain>
    </source>
</reference>
<proteinExistence type="predicted"/>
<organism evidence="1 2">
    <name type="scientific">Actinomyces capricornis</name>
    <dbReference type="NCBI Taxonomy" id="2755559"/>
    <lineage>
        <taxon>Bacteria</taxon>
        <taxon>Bacillati</taxon>
        <taxon>Actinomycetota</taxon>
        <taxon>Actinomycetes</taxon>
        <taxon>Actinomycetales</taxon>
        <taxon>Actinomycetaceae</taxon>
        <taxon>Actinomyces</taxon>
    </lineage>
</organism>
<protein>
    <submittedName>
        <fullName evidence="1">Uncharacterized protein</fullName>
    </submittedName>
</protein>
<accession>A0ABN6K1W9</accession>
<name>A0ABN6K1W9_9ACTO</name>
<keyword evidence="2" id="KW-1185">Reference proteome</keyword>
<dbReference type="EMBL" id="AP025017">
    <property type="protein sequence ID" value="BDA63602.1"/>
    <property type="molecule type" value="Genomic_DNA"/>
</dbReference>